<dbReference type="CDD" id="cd00829">
    <property type="entry name" value="SCP-x_thiolase"/>
    <property type="match status" value="1"/>
</dbReference>
<dbReference type="RefSeq" id="WP_155356899.1">
    <property type="nucleotide sequence ID" value="NZ_BAAAHL010000068.1"/>
</dbReference>
<sequence>MSDPLGIIGVGQTPYRKRNPGLSAGELVRIAVTEALADAGVGPDAIDCVIGGVAPDALSGIADIDKAAIALPGKPYFRINTGGATGSSALLAAKTWIEAGRGDVVLVVALERMGQATTAQSIFNTIFDPVYEKDFVLTTITMAALRATMLMRRDGFAGEHWAGIAARNFTQATLNPLVVGAKARSVQDVLDSPVLAWPIRRYEACPISEGACAVIVARGELARSRSTAWIRGTGAYSDTYAMGDRMRRPEGSLIEMVPLRRAADRAYREAGITDPLAQVDVLELQAPFAIIEAMAYPALGLSDIDGNRRFVEDVIAGRVPIAINPSGGAQAANPVSATALIRVAEAALQVRGRAGARQVPDARLALATGQGGATQFSTVVLLGSELP</sequence>
<dbReference type="PIRSF" id="PIRSF000429">
    <property type="entry name" value="Ac-CoA_Ac_transf"/>
    <property type="match status" value="1"/>
</dbReference>
<dbReference type="EMBL" id="BLAE01000030">
    <property type="protein sequence ID" value="GES11540.1"/>
    <property type="molecule type" value="Genomic_DNA"/>
</dbReference>
<evidence type="ECO:0000259" key="1">
    <source>
        <dbReference type="Pfam" id="PF00108"/>
    </source>
</evidence>
<dbReference type="InterPro" id="IPR020616">
    <property type="entry name" value="Thiolase_N"/>
</dbReference>
<accession>A0A5M3WSG2</accession>
<evidence type="ECO:0000259" key="2">
    <source>
        <dbReference type="Pfam" id="PF22691"/>
    </source>
</evidence>
<dbReference type="Gene3D" id="3.40.47.10">
    <property type="match status" value="1"/>
</dbReference>
<dbReference type="InterPro" id="IPR016039">
    <property type="entry name" value="Thiolase-like"/>
</dbReference>
<gene>
    <name evidence="3" type="primary">ltp3</name>
    <name evidence="3" type="ORF">Amac_051370</name>
</gene>
<feature type="domain" description="Thiolase C-terminal" evidence="2">
    <location>
        <begin position="256"/>
        <end position="383"/>
    </location>
</feature>
<keyword evidence="3" id="KW-0808">Transferase</keyword>
<feature type="domain" description="Thiolase N-terminal" evidence="1">
    <location>
        <begin position="19"/>
        <end position="173"/>
    </location>
</feature>
<dbReference type="PANTHER" id="PTHR42870">
    <property type="entry name" value="ACETYL-COA C-ACETYLTRANSFERASE"/>
    <property type="match status" value="1"/>
</dbReference>
<dbReference type="GO" id="GO:0016747">
    <property type="term" value="F:acyltransferase activity, transferring groups other than amino-acyl groups"/>
    <property type="evidence" value="ECO:0007669"/>
    <property type="project" value="InterPro"/>
</dbReference>
<proteinExistence type="predicted"/>
<comment type="caution">
    <text evidence="3">The sequence shown here is derived from an EMBL/GenBank/DDBJ whole genome shotgun (WGS) entry which is preliminary data.</text>
</comment>
<dbReference type="InterPro" id="IPR002155">
    <property type="entry name" value="Thiolase"/>
</dbReference>
<organism evidence="3 4">
    <name type="scientific">Acrocarpospora macrocephala</name>
    <dbReference type="NCBI Taxonomy" id="150177"/>
    <lineage>
        <taxon>Bacteria</taxon>
        <taxon>Bacillati</taxon>
        <taxon>Actinomycetota</taxon>
        <taxon>Actinomycetes</taxon>
        <taxon>Streptosporangiales</taxon>
        <taxon>Streptosporangiaceae</taxon>
        <taxon>Acrocarpospora</taxon>
    </lineage>
</organism>
<name>A0A5M3WSG2_9ACTN</name>
<dbReference type="Pfam" id="PF00108">
    <property type="entry name" value="Thiolase_N"/>
    <property type="match status" value="1"/>
</dbReference>
<reference evidence="3 4" key="1">
    <citation type="submission" date="2019-10" db="EMBL/GenBank/DDBJ databases">
        <title>Whole genome shotgun sequence of Acrocarpospora macrocephala NBRC 16266.</title>
        <authorList>
            <person name="Ichikawa N."/>
            <person name="Kimura A."/>
            <person name="Kitahashi Y."/>
            <person name="Komaki H."/>
            <person name="Oguchi A."/>
        </authorList>
    </citation>
    <scope>NUCLEOTIDE SEQUENCE [LARGE SCALE GENOMIC DNA]</scope>
    <source>
        <strain evidence="3 4">NBRC 16266</strain>
    </source>
</reference>
<dbReference type="Proteomes" id="UP000331127">
    <property type="component" value="Unassembled WGS sequence"/>
</dbReference>
<protein>
    <submittedName>
        <fullName evidence="3">Acetyl-CoA acetyltransferase</fullName>
    </submittedName>
</protein>
<evidence type="ECO:0000313" key="4">
    <source>
        <dbReference type="Proteomes" id="UP000331127"/>
    </source>
</evidence>
<dbReference type="PANTHER" id="PTHR42870:SF1">
    <property type="entry name" value="NON-SPECIFIC LIPID-TRANSFER PROTEIN-LIKE 2"/>
    <property type="match status" value="1"/>
</dbReference>
<evidence type="ECO:0000313" key="3">
    <source>
        <dbReference type="EMBL" id="GES11540.1"/>
    </source>
</evidence>
<dbReference type="AlphaFoldDB" id="A0A5M3WSG2"/>
<keyword evidence="4" id="KW-1185">Reference proteome</keyword>
<dbReference type="OrthoDB" id="9785768at2"/>
<dbReference type="InterPro" id="IPR055140">
    <property type="entry name" value="Thiolase_C_2"/>
</dbReference>
<dbReference type="SUPFAM" id="SSF53901">
    <property type="entry name" value="Thiolase-like"/>
    <property type="match status" value="2"/>
</dbReference>
<dbReference type="Pfam" id="PF22691">
    <property type="entry name" value="Thiolase_C_1"/>
    <property type="match status" value="1"/>
</dbReference>